<sequence length="114" mass="12228">MAEVNDPQVGFVAVVTFAVDGPATQRKLVELATGGVQEWIREVPGFLSATYHASTDGTAVVNYAQWESEQAYRENFSADPRSAKLREALSSLPGLMGPPKAVFMTPEGSILPTT</sequence>
<organism evidence="2 3">
    <name type="scientific">Streptomyces regalis</name>
    <dbReference type="NCBI Taxonomy" id="68262"/>
    <lineage>
        <taxon>Bacteria</taxon>
        <taxon>Bacillati</taxon>
        <taxon>Actinomycetota</taxon>
        <taxon>Actinomycetes</taxon>
        <taxon>Kitasatosporales</taxon>
        <taxon>Streptomycetaceae</taxon>
        <taxon>Streptomyces</taxon>
    </lineage>
</organism>
<accession>A0A101JPL5</accession>
<keyword evidence="3" id="KW-1185">Reference proteome</keyword>
<dbReference type="AlphaFoldDB" id="A0A101JPL5"/>
<gene>
    <name evidence="2" type="ORF">ADL12_26320</name>
</gene>
<dbReference type="InterPro" id="IPR007138">
    <property type="entry name" value="ABM_dom"/>
</dbReference>
<dbReference type="SUPFAM" id="SSF54909">
    <property type="entry name" value="Dimeric alpha+beta barrel"/>
    <property type="match status" value="1"/>
</dbReference>
<dbReference type="PROSITE" id="PS51725">
    <property type="entry name" value="ABM"/>
    <property type="match status" value="1"/>
</dbReference>
<dbReference type="Proteomes" id="UP000053923">
    <property type="component" value="Unassembled WGS sequence"/>
</dbReference>
<evidence type="ECO:0000259" key="1">
    <source>
        <dbReference type="PROSITE" id="PS51725"/>
    </source>
</evidence>
<dbReference type="Gene3D" id="3.30.70.100">
    <property type="match status" value="1"/>
</dbReference>
<evidence type="ECO:0000313" key="2">
    <source>
        <dbReference type="EMBL" id="KUL30608.1"/>
    </source>
</evidence>
<dbReference type="OrthoDB" id="1493813at2"/>
<comment type="caution">
    <text evidence="2">The sequence shown here is derived from an EMBL/GenBank/DDBJ whole genome shotgun (WGS) entry which is preliminary data.</text>
</comment>
<proteinExistence type="predicted"/>
<dbReference type="EMBL" id="LLZG01000288">
    <property type="protein sequence ID" value="KUL30608.1"/>
    <property type="molecule type" value="Genomic_DNA"/>
</dbReference>
<reference evidence="3" key="1">
    <citation type="submission" date="2015-10" db="EMBL/GenBank/DDBJ databases">
        <authorList>
            <person name="Ju K.-S."/>
            <person name="Doroghazi J.R."/>
            <person name="Metcalf W.W."/>
        </authorList>
    </citation>
    <scope>NUCLEOTIDE SEQUENCE [LARGE SCALE GENOMIC DNA]</scope>
    <source>
        <strain evidence="3">NRRL 3151</strain>
    </source>
</reference>
<dbReference type="Pfam" id="PF03992">
    <property type="entry name" value="ABM"/>
    <property type="match status" value="1"/>
</dbReference>
<feature type="domain" description="ABM" evidence="1">
    <location>
        <begin position="11"/>
        <end position="104"/>
    </location>
</feature>
<name>A0A101JPL5_9ACTN</name>
<dbReference type="InterPro" id="IPR011008">
    <property type="entry name" value="Dimeric_a/b-barrel"/>
</dbReference>
<protein>
    <submittedName>
        <fullName evidence="2">ActVA 6</fullName>
    </submittedName>
</protein>
<dbReference type="RefSeq" id="WP_062705816.1">
    <property type="nucleotide sequence ID" value="NZ_LLZG01000288.1"/>
</dbReference>
<evidence type="ECO:0000313" key="3">
    <source>
        <dbReference type="Proteomes" id="UP000053923"/>
    </source>
</evidence>